<feature type="chain" id="PRO_5012261933" evidence="2">
    <location>
        <begin position="17"/>
        <end position="113"/>
    </location>
</feature>
<dbReference type="Proteomes" id="UP000242188">
    <property type="component" value="Unassembled WGS sequence"/>
</dbReference>
<evidence type="ECO:0000313" key="3">
    <source>
        <dbReference type="EMBL" id="OWF46065.1"/>
    </source>
</evidence>
<sequence>MMFLLIIACLLGITYSSEDKLLFQETNTQEPPEQKEQHHDVIISPSNREVTDQTDYHNLKRDQEIQTQKTKTLIAGTVTLAAVLMLVVLALCLCFFSNPKINFPDGFTLPTYV</sequence>
<evidence type="ECO:0000256" key="2">
    <source>
        <dbReference type="SAM" id="SignalP"/>
    </source>
</evidence>
<protein>
    <submittedName>
        <fullName evidence="3">Uncharacterized protein</fullName>
    </submittedName>
</protein>
<evidence type="ECO:0000313" key="4">
    <source>
        <dbReference type="Proteomes" id="UP000242188"/>
    </source>
</evidence>
<reference evidence="3 4" key="1">
    <citation type="journal article" date="2017" name="Nat. Ecol. Evol.">
        <title>Scallop genome provides insights into evolution of bilaterian karyotype and development.</title>
        <authorList>
            <person name="Wang S."/>
            <person name="Zhang J."/>
            <person name="Jiao W."/>
            <person name="Li J."/>
            <person name="Xun X."/>
            <person name="Sun Y."/>
            <person name="Guo X."/>
            <person name="Huan P."/>
            <person name="Dong B."/>
            <person name="Zhang L."/>
            <person name="Hu X."/>
            <person name="Sun X."/>
            <person name="Wang J."/>
            <person name="Zhao C."/>
            <person name="Wang Y."/>
            <person name="Wang D."/>
            <person name="Huang X."/>
            <person name="Wang R."/>
            <person name="Lv J."/>
            <person name="Li Y."/>
            <person name="Zhang Z."/>
            <person name="Liu B."/>
            <person name="Lu W."/>
            <person name="Hui Y."/>
            <person name="Liang J."/>
            <person name="Zhou Z."/>
            <person name="Hou R."/>
            <person name="Li X."/>
            <person name="Liu Y."/>
            <person name="Li H."/>
            <person name="Ning X."/>
            <person name="Lin Y."/>
            <person name="Zhao L."/>
            <person name="Xing Q."/>
            <person name="Dou J."/>
            <person name="Li Y."/>
            <person name="Mao J."/>
            <person name="Guo H."/>
            <person name="Dou H."/>
            <person name="Li T."/>
            <person name="Mu C."/>
            <person name="Jiang W."/>
            <person name="Fu Q."/>
            <person name="Fu X."/>
            <person name="Miao Y."/>
            <person name="Liu J."/>
            <person name="Yu Q."/>
            <person name="Li R."/>
            <person name="Liao H."/>
            <person name="Li X."/>
            <person name="Kong Y."/>
            <person name="Jiang Z."/>
            <person name="Chourrout D."/>
            <person name="Li R."/>
            <person name="Bao Z."/>
        </authorList>
    </citation>
    <scope>NUCLEOTIDE SEQUENCE [LARGE SCALE GENOMIC DNA]</scope>
    <source>
        <strain evidence="3 4">PY_sf001</strain>
    </source>
</reference>
<comment type="caution">
    <text evidence="3">The sequence shown here is derived from an EMBL/GenBank/DDBJ whole genome shotgun (WGS) entry which is preliminary data.</text>
</comment>
<proteinExistence type="predicted"/>
<name>A0A210QBG9_MIZYE</name>
<keyword evidence="2" id="KW-0732">Signal</keyword>
<keyword evidence="1" id="KW-0472">Membrane</keyword>
<feature type="signal peptide" evidence="2">
    <location>
        <begin position="1"/>
        <end position="16"/>
    </location>
</feature>
<feature type="transmembrane region" description="Helical" evidence="1">
    <location>
        <begin position="73"/>
        <end position="96"/>
    </location>
</feature>
<organism evidence="3 4">
    <name type="scientific">Mizuhopecten yessoensis</name>
    <name type="common">Japanese scallop</name>
    <name type="synonym">Patinopecten yessoensis</name>
    <dbReference type="NCBI Taxonomy" id="6573"/>
    <lineage>
        <taxon>Eukaryota</taxon>
        <taxon>Metazoa</taxon>
        <taxon>Spiralia</taxon>
        <taxon>Lophotrochozoa</taxon>
        <taxon>Mollusca</taxon>
        <taxon>Bivalvia</taxon>
        <taxon>Autobranchia</taxon>
        <taxon>Pteriomorphia</taxon>
        <taxon>Pectinida</taxon>
        <taxon>Pectinoidea</taxon>
        <taxon>Pectinidae</taxon>
        <taxon>Mizuhopecten</taxon>
    </lineage>
</organism>
<dbReference type="AlphaFoldDB" id="A0A210QBG9"/>
<keyword evidence="1" id="KW-0812">Transmembrane</keyword>
<accession>A0A210QBG9</accession>
<dbReference type="EMBL" id="NEDP02004288">
    <property type="protein sequence ID" value="OWF46065.1"/>
    <property type="molecule type" value="Genomic_DNA"/>
</dbReference>
<evidence type="ECO:0000256" key="1">
    <source>
        <dbReference type="SAM" id="Phobius"/>
    </source>
</evidence>
<keyword evidence="4" id="KW-1185">Reference proteome</keyword>
<keyword evidence="1" id="KW-1133">Transmembrane helix</keyword>
<gene>
    <name evidence="3" type="ORF">KP79_PYT03763</name>
</gene>